<dbReference type="InterPro" id="IPR016181">
    <property type="entry name" value="Acyl_CoA_acyltransferase"/>
</dbReference>
<name>A0AAV5AMZ4_9AGAM</name>
<evidence type="ECO:0000313" key="2">
    <source>
        <dbReference type="Proteomes" id="UP001050691"/>
    </source>
</evidence>
<dbReference type="Proteomes" id="UP001050691">
    <property type="component" value="Unassembled WGS sequence"/>
</dbReference>
<dbReference type="InterPro" id="IPR052523">
    <property type="entry name" value="Trichothecene_AcTrans"/>
</dbReference>
<dbReference type="EMBL" id="BPWL01000012">
    <property type="protein sequence ID" value="GJJ16052.1"/>
    <property type="molecule type" value="Genomic_DNA"/>
</dbReference>
<gene>
    <name evidence="1" type="ORF">Clacol_010331</name>
</gene>
<organism evidence="1 2">
    <name type="scientific">Clathrus columnatus</name>
    <dbReference type="NCBI Taxonomy" id="1419009"/>
    <lineage>
        <taxon>Eukaryota</taxon>
        <taxon>Fungi</taxon>
        <taxon>Dikarya</taxon>
        <taxon>Basidiomycota</taxon>
        <taxon>Agaricomycotina</taxon>
        <taxon>Agaricomycetes</taxon>
        <taxon>Phallomycetidae</taxon>
        <taxon>Phallales</taxon>
        <taxon>Clathraceae</taxon>
        <taxon>Clathrus</taxon>
    </lineage>
</organism>
<proteinExistence type="predicted"/>
<dbReference type="AlphaFoldDB" id="A0AAV5AMZ4"/>
<dbReference type="PANTHER" id="PTHR42791">
    <property type="entry name" value="GNAT FAMILY ACETYLTRANSFERASE"/>
    <property type="match status" value="1"/>
</dbReference>
<keyword evidence="2" id="KW-1185">Reference proteome</keyword>
<evidence type="ECO:0000313" key="1">
    <source>
        <dbReference type="EMBL" id="GJJ16052.1"/>
    </source>
</evidence>
<dbReference type="Gene3D" id="3.40.630.30">
    <property type="match status" value="1"/>
</dbReference>
<accession>A0AAV5AMZ4</accession>
<protein>
    <recommendedName>
        <fullName evidence="3">N-acetyltransferase domain-containing protein</fullName>
    </recommendedName>
</protein>
<reference evidence="1" key="1">
    <citation type="submission" date="2021-10" db="EMBL/GenBank/DDBJ databases">
        <title>De novo Genome Assembly of Clathrus columnatus (Basidiomycota, Fungi) Using Illumina and Nanopore Sequence Data.</title>
        <authorList>
            <person name="Ogiso-Tanaka E."/>
            <person name="Itagaki H."/>
            <person name="Hosoya T."/>
            <person name="Hosaka K."/>
        </authorList>
    </citation>
    <scope>NUCLEOTIDE SEQUENCE</scope>
    <source>
        <strain evidence="1">MO-923</strain>
    </source>
</reference>
<dbReference type="SUPFAM" id="SSF55729">
    <property type="entry name" value="Acyl-CoA N-acyltransferases (Nat)"/>
    <property type="match status" value="1"/>
</dbReference>
<sequence>MASSFSEAYVRIAEPHEYTKAAWILTRSFARDPRMNWFGGVQKLIPSYKELPNYESHPVSAKRTLKNLFVFQKALVKATILSGGFITLAVIPPQGEEDEILAATTLWLKPGQSLDFSLLMIAKSRMWKVFSGWGREGFKRVLQNFSPAFKQSWEKGSKTGHSLDRLDSWHLLEMATDPPFEGRGLCSLMMKDGFERTSSESKPIRLKATTPRTRDIYTHFGFKIDEEHCFGKGLVDVNGLVAKEAATATGYREWIMTKV</sequence>
<comment type="caution">
    <text evidence="1">The sequence shown here is derived from an EMBL/GenBank/DDBJ whole genome shotgun (WGS) entry which is preliminary data.</text>
</comment>
<dbReference type="PANTHER" id="PTHR42791:SF1">
    <property type="entry name" value="N-ACETYLTRANSFERASE DOMAIN-CONTAINING PROTEIN"/>
    <property type="match status" value="1"/>
</dbReference>
<evidence type="ECO:0008006" key="3">
    <source>
        <dbReference type="Google" id="ProtNLM"/>
    </source>
</evidence>